<proteinExistence type="predicted"/>
<dbReference type="OrthoDB" id="680477at2"/>
<keyword evidence="2" id="KW-1185">Reference proteome</keyword>
<dbReference type="InterPro" id="IPR027417">
    <property type="entry name" value="P-loop_NTPase"/>
</dbReference>
<dbReference type="EMBL" id="QPMM01000002">
    <property type="protein sequence ID" value="RFS24712.1"/>
    <property type="molecule type" value="Genomic_DNA"/>
</dbReference>
<reference evidence="1 2" key="1">
    <citation type="submission" date="2018-07" db="EMBL/GenBank/DDBJ databases">
        <title>Chitinophaga K2CV101002-2 sp. nov., isolated from a monsoon evergreen broad-leaved forest soil.</title>
        <authorList>
            <person name="Lv Y."/>
        </authorList>
    </citation>
    <scope>NUCLEOTIDE SEQUENCE [LARGE SCALE GENOMIC DNA]</scope>
    <source>
        <strain evidence="1 2">GDMCC 1.1288</strain>
    </source>
</reference>
<evidence type="ECO:0000313" key="2">
    <source>
        <dbReference type="Proteomes" id="UP000260644"/>
    </source>
</evidence>
<gene>
    <name evidence="1" type="ORF">DVR12_05800</name>
</gene>
<accession>A0A3E1YDV4</accession>
<sequence>MRIIGREKELKIIDQATKSETSQFIAAYGRRRVGKTFLIREAFQQDFTFYLTGVANINLQQNLSNFQRAMQKYHPD</sequence>
<dbReference type="GO" id="GO:0005524">
    <property type="term" value="F:ATP binding"/>
    <property type="evidence" value="ECO:0007669"/>
    <property type="project" value="UniProtKB-KW"/>
</dbReference>
<comment type="caution">
    <text evidence="1">The sequence shown here is derived from an EMBL/GenBank/DDBJ whole genome shotgun (WGS) entry which is preliminary data.</text>
</comment>
<dbReference type="AlphaFoldDB" id="A0A3E1YDV4"/>
<evidence type="ECO:0000313" key="1">
    <source>
        <dbReference type="EMBL" id="RFS24712.1"/>
    </source>
</evidence>
<dbReference type="PANTHER" id="PTHR34704:SF1">
    <property type="entry name" value="ATPASE"/>
    <property type="match status" value="1"/>
</dbReference>
<keyword evidence="1" id="KW-0547">Nucleotide-binding</keyword>
<dbReference type="Gene3D" id="3.40.50.300">
    <property type="entry name" value="P-loop containing nucleotide triphosphate hydrolases"/>
    <property type="match status" value="1"/>
</dbReference>
<name>A0A3E1YDV4_9BACT</name>
<dbReference type="PANTHER" id="PTHR34704">
    <property type="entry name" value="ATPASE"/>
    <property type="match status" value="1"/>
</dbReference>
<dbReference type="RefSeq" id="WP_116974560.1">
    <property type="nucleotide sequence ID" value="NZ_QPMM01000002.1"/>
</dbReference>
<dbReference type="Proteomes" id="UP000260644">
    <property type="component" value="Unassembled WGS sequence"/>
</dbReference>
<dbReference type="SUPFAM" id="SSF52540">
    <property type="entry name" value="P-loop containing nucleoside triphosphate hydrolases"/>
    <property type="match status" value="1"/>
</dbReference>
<keyword evidence="1" id="KW-0067">ATP-binding</keyword>
<protein>
    <submittedName>
        <fullName evidence="1">ATP-binding protein</fullName>
    </submittedName>
</protein>
<organism evidence="1 2">
    <name type="scientific">Chitinophaga silvatica</name>
    <dbReference type="NCBI Taxonomy" id="2282649"/>
    <lineage>
        <taxon>Bacteria</taxon>
        <taxon>Pseudomonadati</taxon>
        <taxon>Bacteroidota</taxon>
        <taxon>Chitinophagia</taxon>
        <taxon>Chitinophagales</taxon>
        <taxon>Chitinophagaceae</taxon>
        <taxon>Chitinophaga</taxon>
    </lineage>
</organism>